<keyword evidence="2" id="KW-1133">Transmembrane helix</keyword>
<feature type="compositionally biased region" description="Polar residues" evidence="1">
    <location>
        <begin position="17"/>
        <end position="33"/>
    </location>
</feature>
<feature type="region of interest" description="Disordered" evidence="1">
    <location>
        <begin position="321"/>
        <end position="453"/>
    </location>
</feature>
<accession>A0AAD2H606</accession>
<feature type="compositionally biased region" description="Basic and acidic residues" evidence="1">
    <location>
        <begin position="194"/>
        <end position="206"/>
    </location>
</feature>
<keyword evidence="4" id="KW-1185">Reference proteome</keyword>
<feature type="compositionally biased region" description="Acidic residues" evidence="1">
    <location>
        <begin position="322"/>
        <end position="338"/>
    </location>
</feature>
<dbReference type="AlphaFoldDB" id="A0AAD2H606"/>
<feature type="region of interest" description="Disordered" evidence="1">
    <location>
        <begin position="14"/>
        <end position="97"/>
    </location>
</feature>
<protein>
    <submittedName>
        <fullName evidence="3">Uncharacterized protein</fullName>
    </submittedName>
</protein>
<proteinExistence type="predicted"/>
<feature type="compositionally biased region" description="Basic and acidic residues" evidence="1">
    <location>
        <begin position="422"/>
        <end position="440"/>
    </location>
</feature>
<organism evidence="3 4">
    <name type="scientific">Mycena citricolor</name>
    <dbReference type="NCBI Taxonomy" id="2018698"/>
    <lineage>
        <taxon>Eukaryota</taxon>
        <taxon>Fungi</taxon>
        <taxon>Dikarya</taxon>
        <taxon>Basidiomycota</taxon>
        <taxon>Agaricomycotina</taxon>
        <taxon>Agaricomycetes</taxon>
        <taxon>Agaricomycetidae</taxon>
        <taxon>Agaricales</taxon>
        <taxon>Marasmiineae</taxon>
        <taxon>Mycenaceae</taxon>
        <taxon>Mycena</taxon>
    </lineage>
</organism>
<keyword evidence="2" id="KW-0812">Transmembrane</keyword>
<comment type="caution">
    <text evidence="3">The sequence shown here is derived from an EMBL/GenBank/DDBJ whole genome shotgun (WGS) entry which is preliminary data.</text>
</comment>
<dbReference type="Proteomes" id="UP001295794">
    <property type="component" value="Unassembled WGS sequence"/>
</dbReference>
<evidence type="ECO:0000313" key="3">
    <source>
        <dbReference type="EMBL" id="CAK5269385.1"/>
    </source>
</evidence>
<feature type="compositionally biased region" description="Low complexity" evidence="1">
    <location>
        <begin position="60"/>
        <end position="70"/>
    </location>
</feature>
<feature type="compositionally biased region" description="Low complexity" evidence="1">
    <location>
        <begin position="84"/>
        <end position="95"/>
    </location>
</feature>
<sequence>MPFPFTFKFAVPGLNPFATQEPQPVPVASSSSGPFRPPTSPARHRDRHTRPQTIPDRTSSSRSPSASAPISRKRGWDPSLAEPSLSTTTLTSGSGYLDTPAKYREMAISSRRGDDSEVTEMAMSVPAVVTASHLFSFPFLMQLNLLSLFNVDLPPPAKRRRGLAGSIVSTAVSAALIGTAVGLTVYRLWRDRGKDAEQKDDSRESEQPPPPPPYQQGGWTPAQASHAIHVTPPTPMATPRRRKVHHGHASRRAARARSRAHAHSTISPPPSVDPSQPQRDVEMEEEPSVVEEQMDWLGGQLAALIQEGQKALGREIVVQSEAQEDEIDDGTGVWEEEEGGFHSEFGGLPNRTSSPRRKRQPRNLTLVPSSHSSRPNSASPRTQRFDFVSASLPSSAGSRGWPQTPDFGRSMSAESDLSRSLSTRETESSWDSPELRETMARARARALANQAAG</sequence>
<keyword evidence="2" id="KW-0472">Membrane</keyword>
<feature type="region of interest" description="Disordered" evidence="1">
    <location>
        <begin position="194"/>
        <end position="285"/>
    </location>
</feature>
<dbReference type="EMBL" id="CAVNYO010000146">
    <property type="protein sequence ID" value="CAK5269385.1"/>
    <property type="molecule type" value="Genomic_DNA"/>
</dbReference>
<feature type="compositionally biased region" description="Low complexity" evidence="1">
    <location>
        <begin position="368"/>
        <end position="380"/>
    </location>
</feature>
<feature type="compositionally biased region" description="Basic residues" evidence="1">
    <location>
        <begin position="239"/>
        <end position="262"/>
    </location>
</feature>
<gene>
    <name evidence="3" type="ORF">MYCIT1_LOCUS13053</name>
</gene>
<evidence type="ECO:0000256" key="1">
    <source>
        <dbReference type="SAM" id="MobiDB-lite"/>
    </source>
</evidence>
<name>A0AAD2H606_9AGAR</name>
<evidence type="ECO:0000256" key="2">
    <source>
        <dbReference type="SAM" id="Phobius"/>
    </source>
</evidence>
<feature type="transmembrane region" description="Helical" evidence="2">
    <location>
        <begin position="163"/>
        <end position="189"/>
    </location>
</feature>
<evidence type="ECO:0000313" key="4">
    <source>
        <dbReference type="Proteomes" id="UP001295794"/>
    </source>
</evidence>
<reference evidence="3" key="1">
    <citation type="submission" date="2023-11" db="EMBL/GenBank/DDBJ databases">
        <authorList>
            <person name="De Vega J J."/>
            <person name="De Vega J J."/>
        </authorList>
    </citation>
    <scope>NUCLEOTIDE SEQUENCE</scope>
</reference>